<sequence length="121" mass="13529">MVDTIKVSTWGTDTIEALQLVIHGATQQINFVQPIGSIPPAAAVYPVQCMPAASHRYFSDIACNFPKLMADSMEKFPDFEHCIMPTHDAIPIARPIRQVLITHPAAVEKELEQMLIDDIWE</sequence>
<keyword evidence="1" id="KW-1185">Reference proteome</keyword>
<dbReference type="WBParaSite" id="nRc.2.0.1.t42842-RA">
    <property type="protein sequence ID" value="nRc.2.0.1.t42842-RA"/>
    <property type="gene ID" value="nRc.2.0.1.g42842"/>
</dbReference>
<name>A0A915KZB3_ROMCU</name>
<dbReference type="Proteomes" id="UP000887565">
    <property type="component" value="Unplaced"/>
</dbReference>
<evidence type="ECO:0000313" key="1">
    <source>
        <dbReference type="Proteomes" id="UP000887565"/>
    </source>
</evidence>
<reference evidence="2" key="1">
    <citation type="submission" date="2022-11" db="UniProtKB">
        <authorList>
            <consortium name="WormBaseParasite"/>
        </authorList>
    </citation>
    <scope>IDENTIFICATION</scope>
</reference>
<accession>A0A915KZB3</accession>
<evidence type="ECO:0000313" key="2">
    <source>
        <dbReference type="WBParaSite" id="nRc.2.0.1.t42842-RA"/>
    </source>
</evidence>
<organism evidence="1 2">
    <name type="scientific">Romanomermis culicivorax</name>
    <name type="common">Nematode worm</name>
    <dbReference type="NCBI Taxonomy" id="13658"/>
    <lineage>
        <taxon>Eukaryota</taxon>
        <taxon>Metazoa</taxon>
        <taxon>Ecdysozoa</taxon>
        <taxon>Nematoda</taxon>
        <taxon>Enoplea</taxon>
        <taxon>Dorylaimia</taxon>
        <taxon>Mermithida</taxon>
        <taxon>Mermithoidea</taxon>
        <taxon>Mermithidae</taxon>
        <taxon>Romanomermis</taxon>
    </lineage>
</organism>
<dbReference type="AlphaFoldDB" id="A0A915KZB3"/>
<proteinExistence type="predicted"/>
<protein>
    <submittedName>
        <fullName evidence="2">Uncharacterized protein</fullName>
    </submittedName>
</protein>